<feature type="domain" description="DUF6311" evidence="3">
    <location>
        <begin position="90"/>
        <end position="408"/>
    </location>
</feature>
<dbReference type="InterPro" id="IPR046278">
    <property type="entry name" value="DUF6311"/>
</dbReference>
<dbReference type="EMBL" id="PVMZ01000003">
    <property type="protein sequence ID" value="PRX23611.1"/>
    <property type="molecule type" value="Genomic_DNA"/>
</dbReference>
<evidence type="ECO:0000256" key="2">
    <source>
        <dbReference type="SAM" id="Phobius"/>
    </source>
</evidence>
<evidence type="ECO:0000259" key="3">
    <source>
        <dbReference type="Pfam" id="PF19830"/>
    </source>
</evidence>
<accession>A0A2T0KJA3</accession>
<keyword evidence="2" id="KW-0812">Transmembrane</keyword>
<feature type="transmembrane region" description="Helical" evidence="2">
    <location>
        <begin position="423"/>
        <end position="443"/>
    </location>
</feature>
<feature type="transmembrane region" description="Helical" evidence="2">
    <location>
        <begin position="455"/>
        <end position="475"/>
    </location>
</feature>
<dbReference type="Proteomes" id="UP000239415">
    <property type="component" value="Unassembled WGS sequence"/>
</dbReference>
<feature type="transmembrane region" description="Helical" evidence="2">
    <location>
        <begin position="46"/>
        <end position="68"/>
    </location>
</feature>
<feature type="transmembrane region" description="Helical" evidence="2">
    <location>
        <begin position="222"/>
        <end position="255"/>
    </location>
</feature>
<comment type="caution">
    <text evidence="4">The sequence shown here is derived from an EMBL/GenBank/DDBJ whole genome shotgun (WGS) entry which is preliminary data.</text>
</comment>
<feature type="region of interest" description="Disordered" evidence="1">
    <location>
        <begin position="19"/>
        <end position="39"/>
    </location>
</feature>
<proteinExistence type="predicted"/>
<evidence type="ECO:0000256" key="1">
    <source>
        <dbReference type="SAM" id="MobiDB-lite"/>
    </source>
</evidence>
<feature type="transmembrane region" description="Helical" evidence="2">
    <location>
        <begin position="117"/>
        <end position="137"/>
    </location>
</feature>
<feature type="transmembrane region" description="Helical" evidence="2">
    <location>
        <begin position="143"/>
        <end position="162"/>
    </location>
</feature>
<feature type="transmembrane region" description="Helical" evidence="2">
    <location>
        <begin position="169"/>
        <end position="187"/>
    </location>
</feature>
<dbReference type="AlphaFoldDB" id="A0A2T0KJA3"/>
<dbReference type="Pfam" id="PF19830">
    <property type="entry name" value="DUF6311"/>
    <property type="match status" value="1"/>
</dbReference>
<feature type="transmembrane region" description="Helical" evidence="2">
    <location>
        <begin position="267"/>
        <end position="287"/>
    </location>
</feature>
<sequence length="651" mass="71577">MSSGLDNLRDVTIAAPAPDTDLDLELDDPPAPAEPEPEPSFWRRSWLAHLAMAVVSLAAAVGVCWGLWSAPYNHVVADNVSDQGQFEWMLSYGVYLLQNLTDPFFTDLLNAPRGVNLAMNTSSTFYAVVFAPLTHLAGPQVSFVTILTLNLAGSAFVWYLFLRRWLVRSGLAAAVGGLLFGFCPGLVSHANGHLNWTSGWMVGIVAWRVLKLPERDHWLRNGIVLGLLCTMGFSVAAEALFFAALASGIFLLVWLLSRPGLRRARTALKPVLLSLGVTAVIAGVLLARPLYMHFNGPLKFSGTGFGMRVFSEDLVAYVAFPLRSVAGLAGWGADLAPNATEATSFFGIPLILLFVAAVVLLWRRSSPERRITLRALTVVGVIFFLLSLGPRLRFLGEQQPHIPMPYALLVDVPLFDSALPVRYSLVVVLVFALVIALLADEVVRRRDSLIRSASGRLVFGLAIVAALVPIAPLPLRTLERAPEPVFISSGHWEDYVSDHGVITSLPLSIDVAVDSMRWQAYTMARGGDKQFRIPAGYFLGPQDYEETGRHLVGRVGAPDRPTDKVFYRAARWGQTPKMTNVERLNARIDFEYWQLEAIFLPASLTGPKGPLNRDALVRVTTDLLGEPEQVDDVLVWRIRPGVDPVDQWEEK</sequence>
<evidence type="ECO:0000313" key="5">
    <source>
        <dbReference type="Proteomes" id="UP000239415"/>
    </source>
</evidence>
<gene>
    <name evidence="4" type="ORF">CLV67_103360</name>
</gene>
<organism evidence="4 5">
    <name type="scientific">Actinoplanes italicus</name>
    <dbReference type="NCBI Taxonomy" id="113567"/>
    <lineage>
        <taxon>Bacteria</taxon>
        <taxon>Bacillati</taxon>
        <taxon>Actinomycetota</taxon>
        <taxon>Actinomycetes</taxon>
        <taxon>Micromonosporales</taxon>
        <taxon>Micromonosporaceae</taxon>
        <taxon>Actinoplanes</taxon>
    </lineage>
</organism>
<feature type="transmembrane region" description="Helical" evidence="2">
    <location>
        <begin position="345"/>
        <end position="362"/>
    </location>
</feature>
<protein>
    <recommendedName>
        <fullName evidence="3">DUF6311 domain-containing protein</fullName>
    </recommendedName>
</protein>
<keyword evidence="5" id="KW-1185">Reference proteome</keyword>
<keyword evidence="2" id="KW-0472">Membrane</keyword>
<name>A0A2T0KJA3_9ACTN</name>
<keyword evidence="2" id="KW-1133">Transmembrane helix</keyword>
<reference evidence="4 5" key="1">
    <citation type="submission" date="2018-03" db="EMBL/GenBank/DDBJ databases">
        <title>Genomic Encyclopedia of Archaeal and Bacterial Type Strains, Phase II (KMG-II): from individual species to whole genera.</title>
        <authorList>
            <person name="Goeker M."/>
        </authorList>
    </citation>
    <scope>NUCLEOTIDE SEQUENCE [LARGE SCALE GENOMIC DNA]</scope>
    <source>
        <strain evidence="4 5">DSM 43146</strain>
    </source>
</reference>
<feature type="transmembrane region" description="Helical" evidence="2">
    <location>
        <begin position="371"/>
        <end position="389"/>
    </location>
</feature>
<evidence type="ECO:0000313" key="4">
    <source>
        <dbReference type="EMBL" id="PRX23611.1"/>
    </source>
</evidence>